<reference evidence="1 2" key="1">
    <citation type="submission" date="2016-10" db="EMBL/GenBank/DDBJ databases">
        <title>Comparative genomics between deep and shallow subseafloor isolates.</title>
        <authorList>
            <person name="Ishii S."/>
            <person name="Miller J.R."/>
            <person name="Sutton G."/>
            <person name="Suzuki S."/>
            <person name="Methe B."/>
            <person name="Inagaki F."/>
            <person name="Imachi H."/>
        </authorList>
    </citation>
    <scope>NUCLEOTIDE SEQUENCE [LARGE SCALE GENOMIC DNA]</scope>
    <source>
        <strain evidence="1 2">MO-MB1</strain>
    </source>
</reference>
<evidence type="ECO:0000313" key="2">
    <source>
        <dbReference type="Proteomes" id="UP000232806"/>
    </source>
</evidence>
<organism evidence="1 2">
    <name type="scientific">Methanobacterium subterraneum</name>
    <dbReference type="NCBI Taxonomy" id="59277"/>
    <lineage>
        <taxon>Archaea</taxon>
        <taxon>Methanobacteriati</taxon>
        <taxon>Methanobacteriota</taxon>
        <taxon>Methanomada group</taxon>
        <taxon>Methanobacteria</taxon>
        <taxon>Methanobacteriales</taxon>
        <taxon>Methanobacteriaceae</taxon>
        <taxon>Methanobacterium</taxon>
    </lineage>
</organism>
<dbReference type="Proteomes" id="UP000232806">
    <property type="component" value="Chromosome"/>
</dbReference>
<gene>
    <name evidence="1" type="ORF">BK007_00220</name>
</gene>
<dbReference type="AlphaFoldDB" id="A0A2H4V935"/>
<dbReference type="EMBL" id="CP017766">
    <property type="protein sequence ID" value="AUB54602.1"/>
    <property type="molecule type" value="Genomic_DNA"/>
</dbReference>
<sequence length="91" mass="10333">MPDMKIEDIEGAVDKMIAIRPLNTFLFTMSSEKGSTSYVIETDADKTNFKEIIRTYMCTVGTCSENDEHPKISDLFKEEGHYCSINKSVNK</sequence>
<accession>A0A2H4V935</accession>
<proteinExistence type="predicted"/>
<evidence type="ECO:0000313" key="1">
    <source>
        <dbReference type="EMBL" id="AUB54602.1"/>
    </source>
</evidence>
<protein>
    <submittedName>
        <fullName evidence="1">Uncharacterized protein</fullName>
    </submittedName>
</protein>
<name>A0A2H4V935_9EURY</name>